<proteinExistence type="predicted"/>
<evidence type="ECO:0000313" key="1">
    <source>
        <dbReference type="EMBL" id="KAJ3806425.1"/>
    </source>
</evidence>
<dbReference type="Proteomes" id="UP001163835">
    <property type="component" value="Unassembled WGS sequence"/>
</dbReference>
<dbReference type="EMBL" id="MU795428">
    <property type="protein sequence ID" value="KAJ3806425.1"/>
    <property type="molecule type" value="Genomic_DNA"/>
</dbReference>
<name>A0ACC1TNV3_9AGAR</name>
<accession>A0ACC1TNV3</accession>
<reference evidence="1" key="1">
    <citation type="submission" date="2022-09" db="EMBL/GenBank/DDBJ databases">
        <title>A Global Phylogenomic Analysis of the Shiitake Genus Lentinula.</title>
        <authorList>
            <consortium name="DOE Joint Genome Institute"/>
            <person name="Sierra-Patev S."/>
            <person name="Min B."/>
            <person name="Naranjo-Ortiz M."/>
            <person name="Looney B."/>
            <person name="Konkel Z."/>
            <person name="Slot J.C."/>
            <person name="Sakamoto Y."/>
            <person name="Steenwyk J.L."/>
            <person name="Rokas A."/>
            <person name="Carro J."/>
            <person name="Camarero S."/>
            <person name="Ferreira P."/>
            <person name="Molpeceres G."/>
            <person name="Ruiz-Duenas F.J."/>
            <person name="Serrano A."/>
            <person name="Henrissat B."/>
            <person name="Drula E."/>
            <person name="Hughes K.W."/>
            <person name="Mata J.L."/>
            <person name="Ishikawa N.K."/>
            <person name="Vargas-Isla R."/>
            <person name="Ushijima S."/>
            <person name="Smith C.A."/>
            <person name="Ahrendt S."/>
            <person name="Andreopoulos W."/>
            <person name="He G."/>
            <person name="Labutti K."/>
            <person name="Lipzen A."/>
            <person name="Ng V."/>
            <person name="Riley R."/>
            <person name="Sandor L."/>
            <person name="Barry K."/>
            <person name="Martinez A.T."/>
            <person name="Xiao Y."/>
            <person name="Gibbons J.G."/>
            <person name="Terashima K."/>
            <person name="Grigoriev I.V."/>
            <person name="Hibbett D.S."/>
        </authorList>
    </citation>
    <scope>NUCLEOTIDE SEQUENCE</scope>
    <source>
        <strain evidence="1">TMI1499</strain>
    </source>
</reference>
<protein>
    <submittedName>
        <fullName evidence="1">Uncharacterized protein</fullName>
    </submittedName>
</protein>
<organism evidence="1 2">
    <name type="scientific">Lentinula aff. lateritia</name>
    <dbReference type="NCBI Taxonomy" id="2804960"/>
    <lineage>
        <taxon>Eukaryota</taxon>
        <taxon>Fungi</taxon>
        <taxon>Dikarya</taxon>
        <taxon>Basidiomycota</taxon>
        <taxon>Agaricomycotina</taxon>
        <taxon>Agaricomycetes</taxon>
        <taxon>Agaricomycetidae</taxon>
        <taxon>Agaricales</taxon>
        <taxon>Marasmiineae</taxon>
        <taxon>Omphalotaceae</taxon>
        <taxon>Lentinula</taxon>
    </lineage>
</organism>
<evidence type="ECO:0000313" key="2">
    <source>
        <dbReference type="Proteomes" id="UP001163835"/>
    </source>
</evidence>
<comment type="caution">
    <text evidence="1">The sequence shown here is derived from an EMBL/GenBank/DDBJ whole genome shotgun (WGS) entry which is preliminary data.</text>
</comment>
<gene>
    <name evidence="1" type="ORF">F5876DRAFT_68976</name>
</gene>
<sequence>MIKKGTGKQSMEAGDPDDGDNGSDGEDDDEDKEERTPCKWCQLKKIPCLQQEGKRSTKREIASPGPSELLKKRRRVVDSDKEEVEGERDKREEEEEEGEPAPKKARSEKGKERAVKVMTENKYIIIMNDTPMITTFQAVLVVLRRRVLI</sequence>
<keyword evidence="2" id="KW-1185">Reference proteome</keyword>